<sequence>MKKVSFAVALLLLAGCSVTREATVSSMDAPGGIVRLEAGQAMLQDTRYDEYVTHGTATRACQSMGYSTATSYGEPVTTCTLFSGSLCMNEKITLQYKCSWSVAPASAPAAY</sequence>
<keyword evidence="2" id="KW-0449">Lipoprotein</keyword>
<dbReference type="RefSeq" id="WP_310824160.1">
    <property type="nucleotide sequence ID" value="NZ_JAQGEC010000001.1"/>
</dbReference>
<organism evidence="2 3">
    <name type="scientific">Pseudenterobacter timonensis</name>
    <dbReference type="NCBI Taxonomy" id="1755099"/>
    <lineage>
        <taxon>Bacteria</taxon>
        <taxon>Pseudomonadati</taxon>
        <taxon>Pseudomonadota</taxon>
        <taxon>Gammaproteobacteria</taxon>
        <taxon>Enterobacterales</taxon>
        <taxon>Enterobacteriaceae</taxon>
        <taxon>Pseudenterobacter</taxon>
    </lineage>
</organism>
<reference evidence="2" key="1">
    <citation type="submission" date="2022-12" db="EMBL/GenBank/DDBJ databases">
        <title>NDM-1 containing novel ST 2018 Pseudenterobacter timonensis.</title>
        <authorList>
            <person name="Halder G."/>
            <person name="Mandal S."/>
            <person name="Dutta S."/>
        </authorList>
    </citation>
    <scope>NUCLEOTIDE SEQUENCE</scope>
    <source>
        <strain evidence="2">CNCI147</strain>
    </source>
</reference>
<dbReference type="InterPro" id="IPR025731">
    <property type="entry name" value="YecR-like"/>
</dbReference>
<evidence type="ECO:0000256" key="1">
    <source>
        <dbReference type="SAM" id="SignalP"/>
    </source>
</evidence>
<comment type="caution">
    <text evidence="2">The sequence shown here is derived from an EMBL/GenBank/DDBJ whole genome shotgun (WGS) entry which is preliminary data.</text>
</comment>
<dbReference type="Pfam" id="PF13992">
    <property type="entry name" value="YecR"/>
    <property type="match status" value="1"/>
</dbReference>
<protein>
    <submittedName>
        <fullName evidence="2">YecR family lipoprotein</fullName>
    </submittedName>
</protein>
<gene>
    <name evidence="2" type="primary">yecR</name>
    <name evidence="2" type="ORF">O7047_01795</name>
</gene>
<accession>A0AAE4ISU5</accession>
<dbReference type="PROSITE" id="PS51257">
    <property type="entry name" value="PROKAR_LIPOPROTEIN"/>
    <property type="match status" value="1"/>
</dbReference>
<keyword evidence="1" id="KW-0732">Signal</keyword>
<evidence type="ECO:0000313" key="3">
    <source>
        <dbReference type="Proteomes" id="UP001248822"/>
    </source>
</evidence>
<feature type="signal peptide" evidence="1">
    <location>
        <begin position="1"/>
        <end position="22"/>
    </location>
</feature>
<dbReference type="AlphaFoldDB" id="A0AAE4ISU5"/>
<evidence type="ECO:0000313" key="2">
    <source>
        <dbReference type="EMBL" id="MDR9888968.1"/>
    </source>
</evidence>
<proteinExistence type="predicted"/>
<feature type="chain" id="PRO_5042079585" evidence="1">
    <location>
        <begin position="23"/>
        <end position="111"/>
    </location>
</feature>
<name>A0AAE4ISU5_9ENTR</name>
<dbReference type="EMBL" id="JAQGEC010000001">
    <property type="protein sequence ID" value="MDR9888968.1"/>
    <property type="molecule type" value="Genomic_DNA"/>
</dbReference>
<dbReference type="Proteomes" id="UP001248822">
    <property type="component" value="Unassembled WGS sequence"/>
</dbReference>